<accession>A0A9Q3BNW2</accession>
<name>A0A9Q3BNW2_9BASI</name>
<proteinExistence type="predicted"/>
<reference evidence="1" key="1">
    <citation type="submission" date="2021-03" db="EMBL/GenBank/DDBJ databases">
        <title>Draft genome sequence of rust myrtle Austropuccinia psidii MF-1, a brazilian biotype.</title>
        <authorList>
            <person name="Quecine M.C."/>
            <person name="Pachon D.M.R."/>
            <person name="Bonatelli M.L."/>
            <person name="Correr F.H."/>
            <person name="Franceschini L.M."/>
            <person name="Leite T.F."/>
            <person name="Margarido G.R.A."/>
            <person name="Almeida C.A."/>
            <person name="Ferrarezi J.A."/>
            <person name="Labate C.A."/>
        </authorList>
    </citation>
    <scope>NUCLEOTIDE SEQUENCE</scope>
    <source>
        <strain evidence="1">MF-1</strain>
    </source>
</reference>
<evidence type="ECO:0000313" key="2">
    <source>
        <dbReference type="Proteomes" id="UP000765509"/>
    </source>
</evidence>
<keyword evidence="2" id="KW-1185">Reference proteome</keyword>
<comment type="caution">
    <text evidence="1">The sequence shown here is derived from an EMBL/GenBank/DDBJ whole genome shotgun (WGS) entry which is preliminary data.</text>
</comment>
<dbReference type="AlphaFoldDB" id="A0A9Q3BNW2"/>
<organism evidence="1 2">
    <name type="scientific">Austropuccinia psidii MF-1</name>
    <dbReference type="NCBI Taxonomy" id="1389203"/>
    <lineage>
        <taxon>Eukaryota</taxon>
        <taxon>Fungi</taxon>
        <taxon>Dikarya</taxon>
        <taxon>Basidiomycota</taxon>
        <taxon>Pucciniomycotina</taxon>
        <taxon>Pucciniomycetes</taxon>
        <taxon>Pucciniales</taxon>
        <taxon>Sphaerophragmiaceae</taxon>
        <taxon>Austropuccinia</taxon>
    </lineage>
</organism>
<sequence length="169" mass="20212">MSKLLTPFFHRRSLVKPKEEIKNQFISDLSTLHNNQVLMKEAPQLKKWPTLTGEGEYDHISFIKTIEMLQEDYSIQDELTTSRLHSLFEAYAKRFYYGIRQTNGKTTWSWWKNEIITKCENDAWRYKIENSFENSFFDPGEDKPLNWFSNKFEILNALSPEMSQKMVHM</sequence>
<dbReference type="Proteomes" id="UP000765509">
    <property type="component" value="Unassembled WGS sequence"/>
</dbReference>
<dbReference type="EMBL" id="AVOT02002199">
    <property type="protein sequence ID" value="MBW0469486.1"/>
    <property type="molecule type" value="Genomic_DNA"/>
</dbReference>
<protein>
    <submittedName>
        <fullName evidence="1">Uncharacterized protein</fullName>
    </submittedName>
</protein>
<evidence type="ECO:0000313" key="1">
    <source>
        <dbReference type="EMBL" id="MBW0469486.1"/>
    </source>
</evidence>
<gene>
    <name evidence="1" type="ORF">O181_009201</name>
</gene>